<accession>A0A077M7C7</accession>
<sequence>MPEPMRTGARRHRRRGRLENARGDGGRRPGSGHLSHKVSSPSLDTADRRYAEEEWTVTRLSPTQCDDRKDGER</sequence>
<dbReference type="AlphaFoldDB" id="A0A077M7C7"/>
<gene>
    <name evidence="2" type="ORF">BN12_710010</name>
</gene>
<proteinExistence type="predicted"/>
<reference evidence="2 3" key="1">
    <citation type="journal article" date="2013" name="ISME J.">
        <title>A metabolic model for members of the genus Tetrasphaera involved in enhanced biological phosphorus removal.</title>
        <authorList>
            <person name="Kristiansen R."/>
            <person name="Nguyen H.T.T."/>
            <person name="Saunders A.M."/>
            <person name="Nielsen J.L."/>
            <person name="Wimmer R."/>
            <person name="Le V.Q."/>
            <person name="McIlroy S.J."/>
            <person name="Petrovski S."/>
            <person name="Seviour R.J."/>
            <person name="Calteau A."/>
            <person name="Nielsen K.L."/>
            <person name="Nielsen P.H."/>
        </authorList>
    </citation>
    <scope>NUCLEOTIDE SEQUENCE [LARGE SCALE GENOMIC DNA]</scope>
    <source>
        <strain evidence="2 3">T1-X7</strain>
    </source>
</reference>
<evidence type="ECO:0000313" key="3">
    <source>
        <dbReference type="Proteomes" id="UP000035721"/>
    </source>
</evidence>
<evidence type="ECO:0000313" key="2">
    <source>
        <dbReference type="EMBL" id="CCH80054.1"/>
    </source>
</evidence>
<comment type="caution">
    <text evidence="2">The sequence shown here is derived from an EMBL/GenBank/DDBJ whole genome shotgun (WGS) entry which is preliminary data.</text>
</comment>
<dbReference type="Proteomes" id="UP000035721">
    <property type="component" value="Unassembled WGS sequence"/>
</dbReference>
<feature type="compositionally biased region" description="Basic and acidic residues" evidence="1">
    <location>
        <begin position="17"/>
        <end position="27"/>
    </location>
</feature>
<name>A0A077M7C7_9MICO</name>
<organism evidence="2 3">
    <name type="scientific">Nostocoides japonicum T1-X7</name>
    <dbReference type="NCBI Taxonomy" id="1194083"/>
    <lineage>
        <taxon>Bacteria</taxon>
        <taxon>Bacillati</taxon>
        <taxon>Actinomycetota</taxon>
        <taxon>Actinomycetes</taxon>
        <taxon>Micrococcales</taxon>
        <taxon>Intrasporangiaceae</taxon>
        <taxon>Nostocoides</taxon>
    </lineage>
</organism>
<dbReference type="EMBL" id="CAJB01000405">
    <property type="protein sequence ID" value="CCH80054.1"/>
    <property type="molecule type" value="Genomic_DNA"/>
</dbReference>
<protein>
    <submittedName>
        <fullName evidence="2">Uncharacterized protein</fullName>
    </submittedName>
</protein>
<keyword evidence="3" id="KW-1185">Reference proteome</keyword>
<evidence type="ECO:0000256" key="1">
    <source>
        <dbReference type="SAM" id="MobiDB-lite"/>
    </source>
</evidence>
<dbReference type="STRING" id="1194083.BN12_710010"/>
<feature type="region of interest" description="Disordered" evidence="1">
    <location>
        <begin position="1"/>
        <end position="73"/>
    </location>
</feature>